<feature type="region of interest" description="Disordered" evidence="1">
    <location>
        <begin position="221"/>
        <end position="259"/>
    </location>
</feature>
<dbReference type="RefSeq" id="WP_259315107.1">
    <property type="nucleotide sequence ID" value="NZ_CP087164.1"/>
</dbReference>
<protein>
    <recommendedName>
        <fullName evidence="3">PASTA domain-containing protein</fullName>
    </recommendedName>
</protein>
<evidence type="ECO:0000259" key="3">
    <source>
        <dbReference type="Pfam" id="PF03793"/>
    </source>
</evidence>
<feature type="domain" description="PASTA" evidence="3">
    <location>
        <begin position="194"/>
        <end position="252"/>
    </location>
</feature>
<feature type="chain" id="PRO_5038703065" description="PASTA domain-containing protein" evidence="2">
    <location>
        <begin position="27"/>
        <end position="259"/>
    </location>
</feature>
<dbReference type="CDD" id="cd06577">
    <property type="entry name" value="PASTA_pknB"/>
    <property type="match status" value="1"/>
</dbReference>
<dbReference type="KEGG" id="sbae:DSM104329_01808"/>
<reference evidence="4" key="1">
    <citation type="journal article" date="2022" name="Int. J. Syst. Evol. Microbiol.">
        <title>Pseudomonas aegrilactucae sp. nov. and Pseudomonas morbosilactucae sp. nov., pathogens causing bacterial rot of lettuce in Japan.</title>
        <authorList>
            <person name="Sawada H."/>
            <person name="Fujikawa T."/>
            <person name="Satou M."/>
        </authorList>
    </citation>
    <scope>NUCLEOTIDE SEQUENCE</scope>
    <source>
        <strain evidence="4">0166_1</strain>
    </source>
</reference>
<evidence type="ECO:0000313" key="4">
    <source>
        <dbReference type="EMBL" id="UGS35420.1"/>
    </source>
</evidence>
<dbReference type="InterPro" id="IPR005543">
    <property type="entry name" value="PASTA_dom"/>
</dbReference>
<sequence length="259" mass="26425">MQPRTMLALAGATAAAAFALPAGASAATCQPATQTAADAAGDNEAGALDITAATASVDANCVITLSDQIAGSPPLGFFDILQWHLDTDNNPATGVSNGPFSGLDYDAVMVDDVFTFVSPAGAAQMTDVTRVPPYGVSFPAEMVGVAPGATMKIYPFSQRQSGAQFTRDDAAPLLLSVQAPPPPPPPPPPVRCVVPTLKGVTVKRARARLTAAHCALGSVHKRRGKGKAGRIVSSSPKAGTTAAGGTKVSVTVRTHKRKR</sequence>
<gene>
    <name evidence="4" type="ORF">DSM104329_01808</name>
</gene>
<accession>A0A9E6XVW0</accession>
<evidence type="ECO:0000313" key="5">
    <source>
        <dbReference type="Proteomes" id="UP001162834"/>
    </source>
</evidence>
<dbReference type="Proteomes" id="UP001162834">
    <property type="component" value="Chromosome"/>
</dbReference>
<organism evidence="4 5">
    <name type="scientific">Capillimicrobium parvum</name>
    <dbReference type="NCBI Taxonomy" id="2884022"/>
    <lineage>
        <taxon>Bacteria</taxon>
        <taxon>Bacillati</taxon>
        <taxon>Actinomycetota</taxon>
        <taxon>Thermoleophilia</taxon>
        <taxon>Solirubrobacterales</taxon>
        <taxon>Capillimicrobiaceae</taxon>
        <taxon>Capillimicrobium</taxon>
    </lineage>
</organism>
<keyword evidence="2" id="KW-0732">Signal</keyword>
<keyword evidence="5" id="KW-1185">Reference proteome</keyword>
<dbReference type="EMBL" id="CP087164">
    <property type="protein sequence ID" value="UGS35420.1"/>
    <property type="molecule type" value="Genomic_DNA"/>
</dbReference>
<feature type="signal peptide" evidence="2">
    <location>
        <begin position="1"/>
        <end position="26"/>
    </location>
</feature>
<name>A0A9E6XVW0_9ACTN</name>
<evidence type="ECO:0000256" key="1">
    <source>
        <dbReference type="SAM" id="MobiDB-lite"/>
    </source>
</evidence>
<evidence type="ECO:0000256" key="2">
    <source>
        <dbReference type="SAM" id="SignalP"/>
    </source>
</evidence>
<proteinExistence type="predicted"/>
<dbReference type="AlphaFoldDB" id="A0A9E6XVW0"/>
<dbReference type="Gene3D" id="3.30.10.20">
    <property type="match status" value="1"/>
</dbReference>
<dbReference type="Pfam" id="PF03793">
    <property type="entry name" value="PASTA"/>
    <property type="match status" value="1"/>
</dbReference>